<protein>
    <recommendedName>
        <fullName evidence="1">RAP domain-containing protein</fullName>
    </recommendedName>
</protein>
<evidence type="ECO:0000313" key="2">
    <source>
        <dbReference type="EMBL" id="OPH11196.1"/>
    </source>
</evidence>
<organism evidence="2 3">
    <name type="scientific">Cylindrospermopsis raciborskii CENA302</name>
    <dbReference type="NCBI Taxonomy" id="1170768"/>
    <lineage>
        <taxon>Bacteria</taxon>
        <taxon>Bacillati</taxon>
        <taxon>Cyanobacteriota</taxon>
        <taxon>Cyanophyceae</taxon>
        <taxon>Nostocales</taxon>
        <taxon>Aphanizomenonaceae</taxon>
        <taxon>Cylindrospermopsis</taxon>
    </lineage>
</organism>
<sequence length="1373" mass="158327">MENSDSESLKNLTEKKIERWKAGLADLGRRNPLIKFRQDGPRSLEIMAEPNVIFKHLIEDKQTYYFPFYFQAYGQVEGIPQSEQIKDENIRSYLQLITRQKGDEKVKILKKLCSESRLSLEEMGVNSLFLAFGTLTWYDLDKPNEALTSPLILVPAKLTKEPKRSLYSICILEEDVVLNPTLSLKLNQMCGIELPEGEAIQEVAYSELISQITQLLSPQLSGQLPGQEKWEIKENIFLSLFSYAKAAMVKDLIENKDRILNHPILQAISGDLKNYQKNYQDQPRESDLDLQSSPEKIFQILDADSSQQVVIEAAKHGHSFVVQGPPGTGKSQTIVNMITELIGAGKSVLLVAEKKTAIQVVYDRMDDLNYMCLDLHHGGATDKRKPVENLLKTIQHISDVSDELEHDSFFTELISARKSVNSYLKSLHSKEKPLDKSAFELFGELLKKNRENVPELNNVIFTNFNQWSPNQFQSAKDLLNQLAQFLPFFNGQRTTIWAKTSLNSYSFDHELELRGKIEDFQQAVSLNRDINQELKSVLHVGAPLNLELIRTYCDTLSHILRAPACLPENWSKINISHAEDAIKKLKDDVQVLESFESHLKQRYSPDLFSPDLDLPQLSQRYQNYSRFWLIRIFNRNYWRDRQHLQKLIIKHPVSHLELQRDLSHAVQVRNIRIKLSQSDYPARVAFGSLFDPEIARQSDVRTIEEALSWLIDLRQYSFLDDCVENIQNILVSPSGKRKVQELLKKLESNFVEIEKGIHFLSSHFQENDITDDGLSFDKIPLTKLKEFLDIAHSGLSDLQGWLTYKETCQKLEDLGCRKFLDALRRNKIDSNYWFTALEKLIYQTCLDSILAQKPELKNFKIDVHERQIKDFAELDYSQLDIAKRRLKQIHAQRWQRFQETTDGSSELRTLRKEETKKRKHLPIRKLLNDKEKGIKQLVSTLKPCWMMSPLSVSKYIDPSAIHFDVLIFDEASQLRTEDVVSSIIRCDQVIVIGDRKQLPPTSFFSRVENEEDIDDEDDANYESVLDECSNFMFGYTLKWHYRSRDERLIAFSNRHFYDSKLVTFPNPIQNQELGVWFEYVSDGIYDRGGRRDNQIEAKTVADLTLAHVRKNLEQNSHQSLGIIAFSQAQQNAIQEQIDILVRKNPELEAFCRDDSDRFFLKALENVQGDERDLILLSVGYGRDREGKLTLNFGPLNKKGGERRLNVAITRAKVKIVLISSIGAGDIDLAGTESEGIKLLRDYLQYVATGGERLQGASYTNTLKFDSPFEEDVYETISRHSSLQEYIIRTQVGCSGYRIDLAIAHKDSPGEFLLGIECDGASYHSSHTARDRDRIRQKVLEGLGWTIHRIWSTEWFRNKGQQVDLLIQKINKLR</sequence>
<dbReference type="InterPro" id="IPR047187">
    <property type="entry name" value="SF1_C_Upf1"/>
</dbReference>
<dbReference type="Pfam" id="PF13087">
    <property type="entry name" value="AAA_12"/>
    <property type="match status" value="1"/>
</dbReference>
<comment type="caution">
    <text evidence="2">The sequence shown here is derived from an EMBL/GenBank/DDBJ whole genome shotgun (WGS) entry which is preliminary data.</text>
</comment>
<dbReference type="Pfam" id="PF18741">
    <property type="entry name" value="MTES_1575"/>
    <property type="match status" value="1"/>
</dbReference>
<gene>
    <name evidence="2" type="ORF">CENA302_01180</name>
</gene>
<dbReference type="InterPro" id="IPR025103">
    <property type="entry name" value="DUF4011"/>
</dbReference>
<dbReference type="InterPro" id="IPR027417">
    <property type="entry name" value="P-loop_NTPase"/>
</dbReference>
<dbReference type="CDD" id="cd18808">
    <property type="entry name" value="SF1_C_Upf1"/>
    <property type="match status" value="1"/>
</dbReference>
<dbReference type="Pfam" id="PF13086">
    <property type="entry name" value="AAA_11"/>
    <property type="match status" value="2"/>
</dbReference>
<dbReference type="Pfam" id="PF13195">
    <property type="entry name" value="DUF4011"/>
    <property type="match status" value="1"/>
</dbReference>
<feature type="domain" description="RAP" evidence="1">
    <location>
        <begin position="1315"/>
        <end position="1368"/>
    </location>
</feature>
<dbReference type="InterPro" id="IPR011335">
    <property type="entry name" value="Restrct_endonuc-II-like"/>
</dbReference>
<dbReference type="PANTHER" id="PTHR10887:SF530">
    <property type="entry name" value="SUPERFAMILY I DNA HELICASES"/>
    <property type="match status" value="1"/>
</dbReference>
<dbReference type="FunFam" id="3.40.960.10:FF:000002">
    <property type="entry name" value="DNA helicase related protein"/>
    <property type="match status" value="1"/>
</dbReference>
<dbReference type="Gene3D" id="3.40.50.300">
    <property type="entry name" value="P-loop containing nucleotide triphosphate hydrolases"/>
    <property type="match status" value="3"/>
</dbReference>
<dbReference type="InterPro" id="IPR041679">
    <property type="entry name" value="DNA2/NAM7-like_C"/>
</dbReference>
<dbReference type="PANTHER" id="PTHR10887">
    <property type="entry name" value="DNA2/NAM7 HELICASE FAMILY"/>
    <property type="match status" value="1"/>
</dbReference>
<dbReference type="SMART" id="SM00952">
    <property type="entry name" value="RAP"/>
    <property type="match status" value="1"/>
</dbReference>
<evidence type="ECO:0000313" key="3">
    <source>
        <dbReference type="Proteomes" id="UP000190056"/>
    </source>
</evidence>
<dbReference type="InterPro" id="IPR013584">
    <property type="entry name" value="RAP"/>
</dbReference>
<dbReference type="RefSeq" id="WP_071250309.1">
    <property type="nucleotide sequence ID" value="NZ_MTPU01000010.1"/>
</dbReference>
<dbReference type="Gene3D" id="3.40.960.10">
    <property type="entry name" value="VSR Endonuclease"/>
    <property type="match status" value="1"/>
</dbReference>
<proteinExistence type="predicted"/>
<dbReference type="GO" id="GO:0004386">
    <property type="term" value="F:helicase activity"/>
    <property type="evidence" value="ECO:0007669"/>
    <property type="project" value="InterPro"/>
</dbReference>
<name>A0A9Q5QZS8_9CYAN</name>
<accession>A0A9Q5QZS8</accession>
<reference evidence="2 3" key="1">
    <citation type="submission" date="2017-01" db="EMBL/GenBank/DDBJ databases">
        <authorList>
            <person name="Abreu V.A."/>
            <person name="Popin R.V."/>
            <person name="Rigonato J."/>
            <person name="Andreote A.P."/>
            <person name="Schaker P.C."/>
            <person name="Hoff-Risseti C."/>
            <person name="Alvarenga D.O."/>
            <person name="Varani A.M."/>
            <person name="Fiore M.F."/>
        </authorList>
    </citation>
    <scope>NUCLEOTIDE SEQUENCE [LARGE SCALE GENOMIC DNA]</scope>
    <source>
        <strain evidence="2 3">CENA302</strain>
    </source>
</reference>
<dbReference type="SUPFAM" id="SSF52540">
    <property type="entry name" value="P-loop containing nucleoside triphosphate hydrolases"/>
    <property type="match status" value="1"/>
</dbReference>
<evidence type="ECO:0000259" key="1">
    <source>
        <dbReference type="SMART" id="SM00952"/>
    </source>
</evidence>
<dbReference type="InterPro" id="IPR049468">
    <property type="entry name" value="Restrct_endonuc-II-like_dom"/>
</dbReference>
<dbReference type="FunFam" id="3.40.50.300:FF:002063">
    <property type="entry name" value="DNA helicase related protein"/>
    <property type="match status" value="1"/>
</dbReference>
<dbReference type="SUPFAM" id="SSF52980">
    <property type="entry name" value="Restriction endonuclease-like"/>
    <property type="match status" value="1"/>
</dbReference>
<dbReference type="InterPro" id="IPR041677">
    <property type="entry name" value="DNA2/NAM7_AAA_11"/>
</dbReference>
<dbReference type="Proteomes" id="UP000190056">
    <property type="component" value="Unassembled WGS sequence"/>
</dbReference>
<dbReference type="EMBL" id="MTPU01000010">
    <property type="protein sequence ID" value="OPH11196.1"/>
    <property type="molecule type" value="Genomic_DNA"/>
</dbReference>
<dbReference type="InterPro" id="IPR045055">
    <property type="entry name" value="DNA2/NAM7-like"/>
</dbReference>